<dbReference type="InterPro" id="IPR001245">
    <property type="entry name" value="Ser-Thr/Tyr_kinase_cat_dom"/>
</dbReference>
<evidence type="ECO:0000313" key="4">
    <source>
        <dbReference type="EnsemblPlants" id="Pp3c7_21870V3.1"/>
    </source>
</evidence>
<dbReference type="InterPro" id="IPR002182">
    <property type="entry name" value="NB-ARC"/>
</dbReference>
<organism evidence="3">
    <name type="scientific">Physcomitrium patens</name>
    <name type="common">Spreading-leaved earth moss</name>
    <name type="synonym">Physcomitrella patens</name>
    <dbReference type="NCBI Taxonomy" id="3218"/>
    <lineage>
        <taxon>Eukaryota</taxon>
        <taxon>Viridiplantae</taxon>
        <taxon>Streptophyta</taxon>
        <taxon>Embryophyta</taxon>
        <taxon>Bryophyta</taxon>
        <taxon>Bryophytina</taxon>
        <taxon>Bryopsida</taxon>
        <taxon>Funariidae</taxon>
        <taxon>Funariales</taxon>
        <taxon>Funariaceae</taxon>
        <taxon>Physcomitrium</taxon>
    </lineage>
</organism>
<dbReference type="Proteomes" id="UP000006727">
    <property type="component" value="Chromosome 7"/>
</dbReference>
<dbReference type="PROSITE" id="PS50011">
    <property type="entry name" value="PROTEIN_KINASE_DOM"/>
    <property type="match status" value="1"/>
</dbReference>
<dbReference type="GO" id="GO:0004672">
    <property type="term" value="F:protein kinase activity"/>
    <property type="evidence" value="ECO:0007669"/>
    <property type="project" value="InterPro"/>
</dbReference>
<evidence type="ECO:0000313" key="5">
    <source>
        <dbReference type="Proteomes" id="UP000006727"/>
    </source>
</evidence>
<reference evidence="3 5" key="2">
    <citation type="journal article" date="2018" name="Plant J.">
        <title>The Physcomitrella patens chromosome-scale assembly reveals moss genome structure and evolution.</title>
        <authorList>
            <person name="Lang D."/>
            <person name="Ullrich K.K."/>
            <person name="Murat F."/>
            <person name="Fuchs J."/>
            <person name="Jenkins J."/>
            <person name="Haas F.B."/>
            <person name="Piednoel M."/>
            <person name="Gundlach H."/>
            <person name="Van Bel M."/>
            <person name="Meyberg R."/>
            <person name="Vives C."/>
            <person name="Morata J."/>
            <person name="Symeonidi A."/>
            <person name="Hiss M."/>
            <person name="Muchero W."/>
            <person name="Kamisugi Y."/>
            <person name="Saleh O."/>
            <person name="Blanc G."/>
            <person name="Decker E.L."/>
            <person name="van Gessel N."/>
            <person name="Grimwood J."/>
            <person name="Hayes R.D."/>
            <person name="Graham S.W."/>
            <person name="Gunter L.E."/>
            <person name="McDaniel S.F."/>
            <person name="Hoernstein S.N.W."/>
            <person name="Larsson A."/>
            <person name="Li F.W."/>
            <person name="Perroud P.F."/>
            <person name="Phillips J."/>
            <person name="Ranjan P."/>
            <person name="Rokshar D.S."/>
            <person name="Rothfels C.J."/>
            <person name="Schneider L."/>
            <person name="Shu S."/>
            <person name="Stevenson D.W."/>
            <person name="Thummler F."/>
            <person name="Tillich M."/>
            <person name="Villarreal Aguilar J.C."/>
            <person name="Widiez T."/>
            <person name="Wong G.K."/>
            <person name="Wymore A."/>
            <person name="Zhang Y."/>
            <person name="Zimmer A.D."/>
            <person name="Quatrano R.S."/>
            <person name="Mayer K.F.X."/>
            <person name="Goodstein D."/>
            <person name="Casacuberta J.M."/>
            <person name="Vandepoele K."/>
            <person name="Reski R."/>
            <person name="Cuming A.C."/>
            <person name="Tuskan G.A."/>
            <person name="Maumus F."/>
            <person name="Salse J."/>
            <person name="Schmutz J."/>
            <person name="Rensing S.A."/>
        </authorList>
    </citation>
    <scope>NUCLEOTIDE SEQUENCE [LARGE SCALE GENOMIC DNA]</scope>
    <source>
        <strain evidence="4 5">cv. Gransden 2004</strain>
    </source>
</reference>
<reference evidence="4" key="3">
    <citation type="submission" date="2020-12" db="UniProtKB">
        <authorList>
            <consortium name="EnsemblPlants"/>
        </authorList>
    </citation>
    <scope>IDENTIFICATION</scope>
</reference>
<dbReference type="PRINTS" id="PR00364">
    <property type="entry name" value="DISEASERSIST"/>
</dbReference>
<feature type="domain" description="Protein kinase" evidence="2">
    <location>
        <begin position="190"/>
        <end position="453"/>
    </location>
</feature>
<dbReference type="InterPro" id="IPR032675">
    <property type="entry name" value="LRR_dom_sf"/>
</dbReference>
<dbReference type="AlphaFoldDB" id="A0A2K1KCH2"/>
<dbReference type="SUPFAM" id="SSF52540">
    <property type="entry name" value="P-loop containing nucleoside triphosphate hydrolases"/>
    <property type="match status" value="1"/>
</dbReference>
<dbReference type="Pfam" id="PF07714">
    <property type="entry name" value="PK_Tyr_Ser-Thr"/>
    <property type="match status" value="1"/>
</dbReference>
<dbReference type="GO" id="GO:0043531">
    <property type="term" value="F:ADP binding"/>
    <property type="evidence" value="ECO:0007669"/>
    <property type="project" value="InterPro"/>
</dbReference>
<dbReference type="InterPro" id="IPR027417">
    <property type="entry name" value="P-loop_NTPase"/>
</dbReference>
<dbReference type="PaxDb" id="3218-PP1S2_244V6.1"/>
<dbReference type="GO" id="GO:0005524">
    <property type="term" value="F:ATP binding"/>
    <property type="evidence" value="ECO:0007669"/>
    <property type="project" value="InterPro"/>
</dbReference>
<dbReference type="EMBL" id="ABEU02000007">
    <property type="protein sequence ID" value="PNR51485.1"/>
    <property type="molecule type" value="Genomic_DNA"/>
</dbReference>
<comment type="similarity">
    <text evidence="1">Belongs to the protein kinase superfamily. TKL Ser/Thr protein kinase family. ROCO subfamily.</text>
</comment>
<name>A0A2K1KCH2_PHYPA</name>
<accession>A0A2K1KCH2</accession>
<dbReference type="SUPFAM" id="SSF56112">
    <property type="entry name" value="Protein kinase-like (PK-like)"/>
    <property type="match status" value="1"/>
</dbReference>
<keyword evidence="5" id="KW-1185">Reference proteome</keyword>
<gene>
    <name evidence="3" type="ORF">PHYPA_010672</name>
</gene>
<dbReference type="InterPro" id="IPR000719">
    <property type="entry name" value="Prot_kinase_dom"/>
</dbReference>
<dbReference type="InterPro" id="IPR011009">
    <property type="entry name" value="Kinase-like_dom_sf"/>
</dbReference>
<dbReference type="Pfam" id="PF00931">
    <property type="entry name" value="NB-ARC"/>
    <property type="match status" value="1"/>
</dbReference>
<reference evidence="3 5" key="1">
    <citation type="journal article" date="2008" name="Science">
        <title>The Physcomitrella genome reveals evolutionary insights into the conquest of land by plants.</title>
        <authorList>
            <person name="Rensing S."/>
            <person name="Lang D."/>
            <person name="Zimmer A."/>
            <person name="Terry A."/>
            <person name="Salamov A."/>
            <person name="Shapiro H."/>
            <person name="Nishiyama T."/>
            <person name="Perroud P.-F."/>
            <person name="Lindquist E."/>
            <person name="Kamisugi Y."/>
            <person name="Tanahashi T."/>
            <person name="Sakakibara K."/>
            <person name="Fujita T."/>
            <person name="Oishi K."/>
            <person name="Shin-I T."/>
            <person name="Kuroki Y."/>
            <person name="Toyoda A."/>
            <person name="Suzuki Y."/>
            <person name="Hashimoto A."/>
            <person name="Yamaguchi K."/>
            <person name="Sugano A."/>
            <person name="Kohara Y."/>
            <person name="Fujiyama A."/>
            <person name="Anterola A."/>
            <person name="Aoki S."/>
            <person name="Ashton N."/>
            <person name="Barbazuk W.B."/>
            <person name="Barker E."/>
            <person name="Bennetzen J."/>
            <person name="Bezanilla M."/>
            <person name="Blankenship R."/>
            <person name="Cho S.H."/>
            <person name="Dutcher S."/>
            <person name="Estelle M."/>
            <person name="Fawcett J.A."/>
            <person name="Gundlach H."/>
            <person name="Hanada K."/>
            <person name="Heyl A."/>
            <person name="Hicks K.A."/>
            <person name="Hugh J."/>
            <person name="Lohr M."/>
            <person name="Mayer K."/>
            <person name="Melkozernov A."/>
            <person name="Murata T."/>
            <person name="Nelson D."/>
            <person name="Pils B."/>
            <person name="Prigge M."/>
            <person name="Reiss B."/>
            <person name="Renner T."/>
            <person name="Rombauts S."/>
            <person name="Rushton P."/>
            <person name="Sanderfoot A."/>
            <person name="Schween G."/>
            <person name="Shiu S.-H."/>
            <person name="Stueber K."/>
            <person name="Theodoulou F.L."/>
            <person name="Tu H."/>
            <person name="Van de Peer Y."/>
            <person name="Verrier P.J."/>
            <person name="Waters E."/>
            <person name="Wood A."/>
            <person name="Yang L."/>
            <person name="Cove D."/>
            <person name="Cuming A."/>
            <person name="Hasebe M."/>
            <person name="Lucas S."/>
            <person name="Mishler D.B."/>
            <person name="Reski R."/>
            <person name="Grigoriev I."/>
            <person name="Quatrano R.S."/>
            <person name="Boore J.L."/>
        </authorList>
    </citation>
    <scope>NUCLEOTIDE SEQUENCE [LARGE SCALE GENOMIC DNA]</scope>
    <source>
        <strain evidence="4 5">cv. Gransden 2004</strain>
    </source>
</reference>
<proteinExistence type="inferred from homology"/>
<dbReference type="Gramene" id="Pp3c7_21870V3.1">
    <property type="protein sequence ID" value="Pp3c7_21870V3.1"/>
    <property type="gene ID" value="Pp3c7_21870"/>
</dbReference>
<dbReference type="Gene3D" id="3.40.50.300">
    <property type="entry name" value="P-loop containing nucleotide triphosphate hydrolases"/>
    <property type="match status" value="1"/>
</dbReference>
<dbReference type="Gene3D" id="3.80.10.10">
    <property type="entry name" value="Ribonuclease Inhibitor"/>
    <property type="match status" value="1"/>
</dbReference>
<evidence type="ECO:0000259" key="2">
    <source>
        <dbReference type="PROSITE" id="PS50011"/>
    </source>
</evidence>
<dbReference type="SUPFAM" id="SSF52058">
    <property type="entry name" value="L domain-like"/>
    <property type="match status" value="1"/>
</dbReference>
<dbReference type="Gene3D" id="1.10.510.10">
    <property type="entry name" value="Transferase(Phosphotransferase) domain 1"/>
    <property type="match status" value="1"/>
</dbReference>
<dbReference type="EnsemblPlants" id="Pp3c7_21870V3.1">
    <property type="protein sequence ID" value="Pp3c7_21870V3.1"/>
    <property type="gene ID" value="Pp3c7_21870"/>
</dbReference>
<evidence type="ECO:0000256" key="1">
    <source>
        <dbReference type="ARBA" id="ARBA00008171"/>
    </source>
</evidence>
<sequence length="963" mass="110110">MQCQILIKRMEDLLKTKYMLNRNQCTRLFKQLVQVMEVFDKILTYDDNIGKMWLIYVELHVVVSKSFLLLENCGDEKWCVAAIFQMKNKESIRKIHLDLVLCCNGTSDVMVMHYSKEFKGIPRIVCNVATFDEVEGDDAILYKRLIDGSQDDCLEEYGLAKYLLQRWKDLARIEGGGLDALELSNNIESLKIGCCIGSGTSRVVYRAKRFGILNATKKIVGIFKEYVLIEVGILASISHPNFVKYFFATKVDTNKFGESYHMQGRNKTLYLVTKLMDMSLVVAKGMCYLHDMQIAHQGLKPDNILVSFKKEKIKNNGKECAFVKTSDFGTSKINVGRTPKRKSNHIIYGTLGYVAPKILQNEDKAMKTCAFEANVFSFAMTCSEILSRKKPFPRIHKREELLKRIKERERLELPSNYNELSELIEECWSFNPSQHPKFGDICDRLASLKTKFLIGFYENKGPSFSSSKKTNHQVIEKKETCGDNEVLLELCQKGIKIICLIGTCGMGKKTIAKFTYNNVKCMYDASCFVKNMQNSRNNYTICCNILKELKIKEKPKTLEDAQVLLKSHLRSKKTILVFDDVKEQSEIEDIVLIDEFCASNGSTLIVTTRNLNSMKHCSIKIHGMDIEELEEGTSLELFITHSHGKQVELSNELSKELDDVGKKIIKACNGLSLSLKKRTCFWIFVVLFTSDVYPHGMSKERALQIWKNNEGLDLEQDVEDTLDTLISHLLVKIGEDGIIRMHDDLRDMGRMIIETDNVYKDTRIWKMSILEGLCYNKKENIIQNNIRDISYSLLRLLSYTVDKNILKDLTKVWSTLIILVKQSCKLKSLMLCIDLPKNLSNNIVELGNLISLITFDIHGCKNLTSLPKELDNLTSLTTFDISWYEKLTSLPKELGNLISLTIFDIHGCKNLTSLPNELGNLISLTIFDIKECWNLTSLPKELDNLTSLIIFDISEYENLTSLP</sequence>
<dbReference type="PANTHER" id="PTHR36766">
    <property type="entry name" value="PLANT BROAD-SPECTRUM MILDEW RESISTANCE PROTEIN RPW8"/>
    <property type="match status" value="1"/>
</dbReference>
<evidence type="ECO:0000313" key="3">
    <source>
        <dbReference type="EMBL" id="PNR51485.1"/>
    </source>
</evidence>
<dbReference type="PANTHER" id="PTHR36766:SF30">
    <property type="entry name" value="TIR-NBS TYPE DISEASE RESISTANCE PROTEIN-RELATED"/>
    <property type="match status" value="1"/>
</dbReference>
<protein>
    <recommendedName>
        <fullName evidence="2">Protein kinase domain-containing protein</fullName>
    </recommendedName>
</protein>